<proteinExistence type="predicted"/>
<keyword evidence="4" id="KW-1185">Reference proteome</keyword>
<dbReference type="Gene3D" id="3.30.160.60">
    <property type="entry name" value="Classic Zinc Finger"/>
    <property type="match status" value="1"/>
</dbReference>
<dbReference type="Proteomes" id="UP001164743">
    <property type="component" value="Chromosome 5A"/>
</dbReference>
<evidence type="ECO:0000313" key="3">
    <source>
        <dbReference type="EMBL" id="WAQ85032.1"/>
    </source>
</evidence>
<gene>
    <name evidence="3" type="ORF">PtA15_5A606</name>
</gene>
<dbReference type="RefSeq" id="XP_053020587.1">
    <property type="nucleotide sequence ID" value="XM_053169385.1"/>
</dbReference>
<reference evidence="3" key="1">
    <citation type="submission" date="2022-10" db="EMBL/GenBank/DDBJ databases">
        <title>Puccinia triticina Genome sequencing and assembly.</title>
        <authorList>
            <person name="Li C."/>
        </authorList>
    </citation>
    <scope>NUCLEOTIDE SEQUENCE</scope>
    <source>
        <strain evidence="3">Pt15</strain>
    </source>
</reference>
<keyword evidence="1" id="KW-0863">Zinc-finger</keyword>
<keyword evidence="1" id="KW-0479">Metal-binding</keyword>
<dbReference type="Pfam" id="PF12874">
    <property type="entry name" value="zf-met"/>
    <property type="match status" value="1"/>
</dbReference>
<organism evidence="3 4">
    <name type="scientific">Puccinia triticina</name>
    <dbReference type="NCBI Taxonomy" id="208348"/>
    <lineage>
        <taxon>Eukaryota</taxon>
        <taxon>Fungi</taxon>
        <taxon>Dikarya</taxon>
        <taxon>Basidiomycota</taxon>
        <taxon>Pucciniomycotina</taxon>
        <taxon>Pucciniomycetes</taxon>
        <taxon>Pucciniales</taxon>
        <taxon>Pucciniaceae</taxon>
        <taxon>Puccinia</taxon>
    </lineage>
</organism>
<name>A0ABY7CQK7_9BASI</name>
<protein>
    <recommendedName>
        <fullName evidence="2">C2H2-type domain-containing protein</fullName>
    </recommendedName>
</protein>
<evidence type="ECO:0000259" key="2">
    <source>
        <dbReference type="PROSITE" id="PS50157"/>
    </source>
</evidence>
<dbReference type="PROSITE" id="PS50157">
    <property type="entry name" value="ZINC_FINGER_C2H2_2"/>
    <property type="match status" value="1"/>
</dbReference>
<accession>A0ABY7CQK7</accession>
<dbReference type="InterPro" id="IPR013087">
    <property type="entry name" value="Znf_C2H2_type"/>
</dbReference>
<feature type="domain" description="C2H2-type" evidence="2">
    <location>
        <begin position="212"/>
        <end position="241"/>
    </location>
</feature>
<evidence type="ECO:0000313" key="4">
    <source>
        <dbReference type="Proteomes" id="UP001164743"/>
    </source>
</evidence>
<dbReference type="SMART" id="SM00355">
    <property type="entry name" value="ZnF_C2H2"/>
    <property type="match status" value="4"/>
</dbReference>
<evidence type="ECO:0000256" key="1">
    <source>
        <dbReference type="PROSITE-ProRule" id="PRU00042"/>
    </source>
</evidence>
<dbReference type="EMBL" id="CP110425">
    <property type="protein sequence ID" value="WAQ85032.1"/>
    <property type="molecule type" value="Genomic_DNA"/>
</dbReference>
<keyword evidence="1" id="KW-0862">Zinc</keyword>
<sequence length="293" mass="33890">MITAGYLEVLPHVPWEAECCGWGFSQYADYEDHLANSPHHHYYGLCEIHIESERSQQAHLSARRKICRWCRTDVGDNLTFHHQACHMQCVRCDRWHADRAELERHLSKDHADVFCAPCKVLFAQPNELAMHRRSSVHQPKAVRCPHRACLKTFVNTPALVAHFEAGICQSGVTLEHVDDHFAYDCDHQQLFVRRESIFAKRRWSIPTHYGPFQCPCCPKAFDYHGQLLSHLDSPRHKNHDQKAYVCPSARCGIAHFYSLSALLLHQETGNCEMGHRRQLSQLVNRLLNIITQL</sequence>
<dbReference type="GeneID" id="77810280"/>
<dbReference type="PROSITE" id="PS00028">
    <property type="entry name" value="ZINC_FINGER_C2H2_1"/>
    <property type="match status" value="2"/>
</dbReference>